<comment type="function">
    <text evidence="5">Regulatory protein of the TOL plasmid xyl operons. XylS activates the xylXYZLTEGFJQKIH operon required for the degradation of toluene, m-xylene and p-xylene.</text>
</comment>
<dbReference type="EMBL" id="QOVF01000001">
    <property type="protein sequence ID" value="KAA0696621.1"/>
    <property type="molecule type" value="Genomic_DNA"/>
</dbReference>
<comment type="subcellular location">
    <subcellularLocation>
        <location evidence="1">Cytoplasm</location>
    </subcellularLocation>
</comment>
<dbReference type="GO" id="GO:0005737">
    <property type="term" value="C:cytoplasm"/>
    <property type="evidence" value="ECO:0007669"/>
    <property type="project" value="UniProtKB-SubCell"/>
</dbReference>
<evidence type="ECO:0000313" key="8">
    <source>
        <dbReference type="Proteomes" id="UP000463138"/>
    </source>
</evidence>
<evidence type="ECO:0000256" key="3">
    <source>
        <dbReference type="ARBA" id="ARBA00023125"/>
    </source>
</evidence>
<dbReference type="RefSeq" id="WP_149331569.1">
    <property type="nucleotide sequence ID" value="NZ_QOVF01000001.1"/>
</dbReference>
<reference evidence="7 8" key="1">
    <citation type="submission" date="2018-07" db="EMBL/GenBank/DDBJ databases">
        <title>Pseudomonas laoshanensis sp. nov., isolated from soil.</title>
        <authorList>
            <person name="Sun J."/>
            <person name="Yu L."/>
            <person name="Wang M."/>
            <person name="Zhang C."/>
        </authorList>
    </citation>
    <scope>NUCLEOTIDE SEQUENCE [LARGE SCALE GENOMIC DNA]</scope>
    <source>
        <strain evidence="7 8">Y22</strain>
    </source>
</reference>
<dbReference type="InterPro" id="IPR050204">
    <property type="entry name" value="AraC_XylS_family_regulators"/>
</dbReference>
<evidence type="ECO:0000259" key="6">
    <source>
        <dbReference type="PROSITE" id="PS01124"/>
    </source>
</evidence>
<protein>
    <submittedName>
        <fullName evidence="7">AraC family transcriptional regulator</fullName>
    </submittedName>
</protein>
<feature type="domain" description="HTH araC/xylS-type" evidence="6">
    <location>
        <begin position="157"/>
        <end position="255"/>
    </location>
</feature>
<keyword evidence="4" id="KW-0804">Transcription</keyword>
<proteinExistence type="predicted"/>
<dbReference type="InterPro" id="IPR014710">
    <property type="entry name" value="RmlC-like_jellyroll"/>
</dbReference>
<dbReference type="Pfam" id="PF12833">
    <property type="entry name" value="HTH_18"/>
    <property type="match status" value="1"/>
</dbReference>
<gene>
    <name evidence="7" type="ORF">DT594_04620</name>
</gene>
<dbReference type="OrthoDB" id="5740883at2"/>
<dbReference type="PANTHER" id="PTHR46796">
    <property type="entry name" value="HTH-TYPE TRANSCRIPTIONAL ACTIVATOR RHAS-RELATED"/>
    <property type="match status" value="1"/>
</dbReference>
<evidence type="ECO:0000256" key="5">
    <source>
        <dbReference type="ARBA" id="ARBA00037345"/>
    </source>
</evidence>
<dbReference type="SUPFAM" id="SSF46689">
    <property type="entry name" value="Homeodomain-like"/>
    <property type="match status" value="2"/>
</dbReference>
<dbReference type="GO" id="GO:0043565">
    <property type="term" value="F:sequence-specific DNA binding"/>
    <property type="evidence" value="ECO:0007669"/>
    <property type="project" value="InterPro"/>
</dbReference>
<dbReference type="GO" id="GO:0009893">
    <property type="term" value="P:positive regulation of metabolic process"/>
    <property type="evidence" value="ECO:0007669"/>
    <property type="project" value="UniProtKB-ARBA"/>
</dbReference>
<dbReference type="InterPro" id="IPR018060">
    <property type="entry name" value="HTH_AraC"/>
</dbReference>
<dbReference type="SMART" id="SM00342">
    <property type="entry name" value="HTH_ARAC"/>
    <property type="match status" value="1"/>
</dbReference>
<dbReference type="AlphaFoldDB" id="A0A7V7GWG4"/>
<sequence length="258" mass="28422">MIKTKILDLPVQTSTHAHSQHQLIVGLDGCADFEVMGQGGAVNRLHACLVPGHEAHAFSGRGSNHMLILDLAQGSETTYGYGADDLSRLFDKPRFLQLDQRLQGLLDFASHELRESQAQNRQLPMAWHLGGVLLHTLHDRLFSLPLTAQPVPSLDLARIDAFIQQRLDQPISVADMAAQVYISPSHFHALFKQVAGHSPHQYLLRARVAEALRLICQTPMPLCEVASRCGFSSQSALTHAVRAQSGRTPRKLRLAARG</sequence>
<dbReference type="InterPro" id="IPR009057">
    <property type="entry name" value="Homeodomain-like_sf"/>
</dbReference>
<dbReference type="PROSITE" id="PS00041">
    <property type="entry name" value="HTH_ARAC_FAMILY_1"/>
    <property type="match status" value="1"/>
</dbReference>
<dbReference type="SUPFAM" id="SSF51182">
    <property type="entry name" value="RmlC-like cupins"/>
    <property type="match status" value="1"/>
</dbReference>
<accession>A0A7V7GWG4</accession>
<dbReference type="InterPro" id="IPR011051">
    <property type="entry name" value="RmlC_Cupin_sf"/>
</dbReference>
<dbReference type="GO" id="GO:0003700">
    <property type="term" value="F:DNA-binding transcription factor activity"/>
    <property type="evidence" value="ECO:0007669"/>
    <property type="project" value="InterPro"/>
</dbReference>
<keyword evidence="2" id="KW-0805">Transcription regulation</keyword>
<dbReference type="Proteomes" id="UP000463138">
    <property type="component" value="Unassembled WGS sequence"/>
</dbReference>
<dbReference type="Gene3D" id="2.60.120.10">
    <property type="entry name" value="Jelly Rolls"/>
    <property type="match status" value="1"/>
</dbReference>
<keyword evidence="8" id="KW-1185">Reference proteome</keyword>
<dbReference type="InterPro" id="IPR018062">
    <property type="entry name" value="HTH_AraC-typ_CS"/>
</dbReference>
<dbReference type="Gene3D" id="1.10.10.60">
    <property type="entry name" value="Homeodomain-like"/>
    <property type="match status" value="1"/>
</dbReference>
<dbReference type="PROSITE" id="PS01124">
    <property type="entry name" value="HTH_ARAC_FAMILY_2"/>
    <property type="match status" value="1"/>
</dbReference>
<name>A0A7V7GWG4_9GAMM</name>
<comment type="caution">
    <text evidence="7">The sequence shown here is derived from an EMBL/GenBank/DDBJ whole genome shotgun (WGS) entry which is preliminary data.</text>
</comment>
<evidence type="ECO:0000256" key="2">
    <source>
        <dbReference type="ARBA" id="ARBA00023015"/>
    </source>
</evidence>
<evidence type="ECO:0000313" key="7">
    <source>
        <dbReference type="EMBL" id="KAA0696621.1"/>
    </source>
</evidence>
<keyword evidence="3" id="KW-0238">DNA-binding</keyword>
<dbReference type="PANTHER" id="PTHR46796:SF10">
    <property type="entry name" value="TRANSCRIPTIONAL ACTIVATOR FEAR"/>
    <property type="match status" value="1"/>
</dbReference>
<evidence type="ECO:0000256" key="1">
    <source>
        <dbReference type="ARBA" id="ARBA00004496"/>
    </source>
</evidence>
<organism evidence="7 8">
    <name type="scientific">Halopseudomonas laoshanensis</name>
    <dbReference type="NCBI Taxonomy" id="2268758"/>
    <lineage>
        <taxon>Bacteria</taxon>
        <taxon>Pseudomonadati</taxon>
        <taxon>Pseudomonadota</taxon>
        <taxon>Gammaproteobacteria</taxon>
        <taxon>Pseudomonadales</taxon>
        <taxon>Pseudomonadaceae</taxon>
        <taxon>Halopseudomonas</taxon>
    </lineage>
</organism>
<evidence type="ECO:0000256" key="4">
    <source>
        <dbReference type="ARBA" id="ARBA00023163"/>
    </source>
</evidence>